<dbReference type="PANTHER" id="PTHR46623">
    <property type="entry name" value="CARBOXYMETHYLENEBUTENOLIDASE-RELATED"/>
    <property type="match status" value="1"/>
</dbReference>
<gene>
    <name evidence="2" type="ORF">JAY77_17825</name>
</gene>
<evidence type="ECO:0000313" key="3">
    <source>
        <dbReference type="Proteomes" id="UP000886674"/>
    </source>
</evidence>
<reference evidence="2" key="1">
    <citation type="journal article" date="2021" name="Proc. Natl. Acad. Sci. U.S.A.">
        <title>Global biogeography of chemosynthetic symbionts reveals both localized and globally distributed symbiont groups. .</title>
        <authorList>
            <person name="Osvatic J.T."/>
            <person name="Wilkins L.G.E."/>
            <person name="Leibrecht L."/>
            <person name="Leray M."/>
            <person name="Zauner S."/>
            <person name="Polzin J."/>
            <person name="Camacho Y."/>
            <person name="Gros O."/>
            <person name="van Gils J.A."/>
            <person name="Eisen J.A."/>
            <person name="Petersen J.M."/>
            <person name="Yuen B."/>
        </authorList>
    </citation>
    <scope>NUCLEOTIDE SEQUENCE</scope>
    <source>
        <strain evidence="2">MAGclacostrist055</strain>
    </source>
</reference>
<evidence type="ECO:0000313" key="2">
    <source>
        <dbReference type="EMBL" id="MCG7979991.1"/>
    </source>
</evidence>
<organism evidence="2 3">
    <name type="scientific">Candidatus Thiodiazotropha taylori</name>
    <dbReference type="NCBI Taxonomy" id="2792791"/>
    <lineage>
        <taxon>Bacteria</taxon>
        <taxon>Pseudomonadati</taxon>
        <taxon>Pseudomonadota</taxon>
        <taxon>Gammaproteobacteria</taxon>
        <taxon>Chromatiales</taxon>
        <taxon>Sedimenticolaceae</taxon>
        <taxon>Candidatus Thiodiazotropha</taxon>
    </lineage>
</organism>
<dbReference type="EMBL" id="JAEPCR010000096">
    <property type="protein sequence ID" value="MCG7979991.1"/>
    <property type="molecule type" value="Genomic_DNA"/>
</dbReference>
<protein>
    <submittedName>
        <fullName evidence="2">Dienelactone hydrolase family protein</fullName>
    </submittedName>
</protein>
<sequence>MGRKITLKTSQDEPFSAYLTGDKAAASAVMILHEWWGVMPHNRLWADRLADIGHLALVVDLYDGRTTDDPELAAEMMRNIDQQRADRKLLAAIDFLHTTGRRVASFGCSFGGKESMRASLLQADKVSATIVAYCRMETEVERLKKLSGPVLAIYARQERNWPEKQEAFETAMKAAGKQTESVGFDAAHGFTNPTSPRYDEAADKASWACIVDFLQRYLGEPGNPDSSPG</sequence>
<dbReference type="SUPFAM" id="SSF53474">
    <property type="entry name" value="alpha/beta-Hydrolases"/>
    <property type="match status" value="1"/>
</dbReference>
<dbReference type="Proteomes" id="UP000886674">
    <property type="component" value="Unassembled WGS sequence"/>
</dbReference>
<proteinExistence type="predicted"/>
<dbReference type="PANTHER" id="PTHR46623:SF6">
    <property type="entry name" value="ALPHA_BETA-HYDROLASES SUPERFAMILY PROTEIN"/>
    <property type="match status" value="1"/>
</dbReference>
<dbReference type="GO" id="GO:0016787">
    <property type="term" value="F:hydrolase activity"/>
    <property type="evidence" value="ECO:0007669"/>
    <property type="project" value="UniProtKB-KW"/>
</dbReference>
<dbReference type="InterPro" id="IPR051049">
    <property type="entry name" value="Dienelactone_hydrolase-like"/>
</dbReference>
<dbReference type="InterPro" id="IPR002925">
    <property type="entry name" value="Dienelactn_hydro"/>
</dbReference>
<dbReference type="AlphaFoldDB" id="A0A9E4TUQ7"/>
<feature type="domain" description="Dienelactone hydrolase" evidence="1">
    <location>
        <begin position="15"/>
        <end position="218"/>
    </location>
</feature>
<dbReference type="InterPro" id="IPR029058">
    <property type="entry name" value="AB_hydrolase_fold"/>
</dbReference>
<accession>A0A9E4TUQ7</accession>
<dbReference type="Pfam" id="PF01738">
    <property type="entry name" value="DLH"/>
    <property type="match status" value="1"/>
</dbReference>
<name>A0A9E4TUQ7_9GAMM</name>
<evidence type="ECO:0000259" key="1">
    <source>
        <dbReference type="Pfam" id="PF01738"/>
    </source>
</evidence>
<comment type="caution">
    <text evidence="2">The sequence shown here is derived from an EMBL/GenBank/DDBJ whole genome shotgun (WGS) entry which is preliminary data.</text>
</comment>
<dbReference type="Gene3D" id="3.40.50.1820">
    <property type="entry name" value="alpha/beta hydrolase"/>
    <property type="match status" value="1"/>
</dbReference>
<keyword evidence="2" id="KW-0378">Hydrolase</keyword>